<dbReference type="Pfam" id="PF00005">
    <property type="entry name" value="ABC_tran"/>
    <property type="match status" value="2"/>
</dbReference>
<reference evidence="6" key="1">
    <citation type="journal article" date="2022" name="Cell">
        <title>Design, construction, and in vivo augmentation of a complex gut microbiome.</title>
        <authorList>
            <person name="Cheng A.G."/>
            <person name="Ho P.Y."/>
            <person name="Aranda-Diaz A."/>
            <person name="Jain S."/>
            <person name="Yu F.B."/>
            <person name="Meng X."/>
            <person name="Wang M."/>
            <person name="Iakiviak M."/>
            <person name="Nagashima K."/>
            <person name="Zhao A."/>
            <person name="Murugkar P."/>
            <person name="Patil A."/>
            <person name="Atabakhsh K."/>
            <person name="Weakley A."/>
            <person name="Yan J."/>
            <person name="Brumbaugh A.R."/>
            <person name="Higginbottom S."/>
            <person name="Dimas A."/>
            <person name="Shiver A.L."/>
            <person name="Deutschbauer A."/>
            <person name="Neff N."/>
            <person name="Sonnenburg J.L."/>
            <person name="Huang K.C."/>
            <person name="Fischbach M.A."/>
        </authorList>
    </citation>
    <scope>NUCLEOTIDE SEQUENCE</scope>
    <source>
        <strain evidence="6">DSM 19829</strain>
    </source>
</reference>
<dbReference type="InterPro" id="IPR050107">
    <property type="entry name" value="ABC_carbohydrate_import_ATPase"/>
</dbReference>
<name>A0ABY5VBR3_9FIRM</name>
<proteinExistence type="predicted"/>
<evidence type="ECO:0000259" key="5">
    <source>
        <dbReference type="PROSITE" id="PS50893"/>
    </source>
</evidence>
<protein>
    <submittedName>
        <fullName evidence="6">Sugar ABC transporter ATP-binding protein</fullName>
    </submittedName>
</protein>
<dbReference type="CDD" id="cd03216">
    <property type="entry name" value="ABC_Carb_Monos_I"/>
    <property type="match status" value="1"/>
</dbReference>
<evidence type="ECO:0000313" key="6">
    <source>
        <dbReference type="EMBL" id="UWP57934.1"/>
    </source>
</evidence>
<feature type="domain" description="ABC transporter" evidence="5">
    <location>
        <begin position="263"/>
        <end position="507"/>
    </location>
</feature>
<dbReference type="RefSeq" id="WP_028528435.1">
    <property type="nucleotide sequence ID" value="NZ_CABLBR010000011.1"/>
</dbReference>
<sequence>MPFIEFEGITKKFPGTVALDSVSLAINKGDIVALCGENGAGKSTLGKVFVGVYPYGSYDGVIKIEGKEVKFTNTLDAEKSGVVMVHQELNLVDEMTVAENISLGNMPHKVGKIDFETMEKVAVNAMQRLGVEIDPGKKLGDLSISMQQMVEIAKAISRNPHTIIFDEATSSLTNSEVETLFAVMRRLKKEEITMIYVTHKMDEIYQICNRVVILKDGKYVNEGNTSEVTKDTLISWMIGRKLEDMFAPKTKQDYLSKKPILEIKNWSVYKEKGSAKKVVDHANLTLRPGEILGIYGLMGAGRTELVTSIFEGNDVPSEGEIFLDGEKIKINTTSDAIRTGIALLTEDRRNSGLITIHSILDNIILASIKNYVGKFFRRDSAREREAARSMVHKLRIKLSSLDTAVSSLSGGNQQKVVLSKWLLTNPRILILDEPTRGIDVGAKKEIYHILQELADKGVGIIVVSSELPEVLGISDRVMVMREGQIAGEIFVRDATEEILVRYAMEGKYNG</sequence>
<keyword evidence="4 6" id="KW-0067">ATP-binding</keyword>
<evidence type="ECO:0000256" key="3">
    <source>
        <dbReference type="ARBA" id="ARBA00022741"/>
    </source>
</evidence>
<dbReference type="InterPro" id="IPR027417">
    <property type="entry name" value="P-loop_NTPase"/>
</dbReference>
<keyword evidence="2" id="KW-0677">Repeat</keyword>
<dbReference type="InterPro" id="IPR003439">
    <property type="entry name" value="ABC_transporter-like_ATP-bd"/>
</dbReference>
<evidence type="ECO:0000256" key="2">
    <source>
        <dbReference type="ARBA" id="ARBA00022737"/>
    </source>
</evidence>
<dbReference type="CDD" id="cd03215">
    <property type="entry name" value="ABC_Carb_Monos_II"/>
    <property type="match status" value="1"/>
</dbReference>
<evidence type="ECO:0000256" key="1">
    <source>
        <dbReference type="ARBA" id="ARBA00022448"/>
    </source>
</evidence>
<dbReference type="PANTHER" id="PTHR43790:SF9">
    <property type="entry name" value="GALACTOFURANOSE TRANSPORTER ATP-BINDING PROTEIN YTFR"/>
    <property type="match status" value="1"/>
</dbReference>
<dbReference type="SMART" id="SM00382">
    <property type="entry name" value="AAA"/>
    <property type="match status" value="2"/>
</dbReference>
<dbReference type="InterPro" id="IPR017871">
    <property type="entry name" value="ABC_transporter-like_CS"/>
</dbReference>
<gene>
    <name evidence="6" type="ORF">NQ502_11035</name>
</gene>
<dbReference type="GO" id="GO:0005524">
    <property type="term" value="F:ATP binding"/>
    <property type="evidence" value="ECO:0007669"/>
    <property type="project" value="UniProtKB-KW"/>
</dbReference>
<dbReference type="InterPro" id="IPR003593">
    <property type="entry name" value="AAA+_ATPase"/>
</dbReference>
<organism evidence="6 7">
    <name type="scientific">Ruminococcus gauvreauii</name>
    <dbReference type="NCBI Taxonomy" id="438033"/>
    <lineage>
        <taxon>Bacteria</taxon>
        <taxon>Bacillati</taxon>
        <taxon>Bacillota</taxon>
        <taxon>Clostridia</taxon>
        <taxon>Eubacteriales</taxon>
        <taxon>Oscillospiraceae</taxon>
        <taxon>Ruminococcus</taxon>
    </lineage>
</organism>
<keyword evidence="7" id="KW-1185">Reference proteome</keyword>
<dbReference type="Gene3D" id="3.40.50.300">
    <property type="entry name" value="P-loop containing nucleotide triphosphate hydrolases"/>
    <property type="match status" value="2"/>
</dbReference>
<dbReference type="PANTHER" id="PTHR43790">
    <property type="entry name" value="CARBOHYDRATE TRANSPORT ATP-BINDING PROTEIN MG119-RELATED"/>
    <property type="match status" value="1"/>
</dbReference>
<dbReference type="SUPFAM" id="SSF52540">
    <property type="entry name" value="P-loop containing nucleoside triphosphate hydrolases"/>
    <property type="match status" value="2"/>
</dbReference>
<evidence type="ECO:0000256" key="4">
    <source>
        <dbReference type="ARBA" id="ARBA00022840"/>
    </source>
</evidence>
<evidence type="ECO:0000313" key="7">
    <source>
        <dbReference type="Proteomes" id="UP001060164"/>
    </source>
</evidence>
<dbReference type="Proteomes" id="UP001060164">
    <property type="component" value="Chromosome"/>
</dbReference>
<feature type="domain" description="ABC transporter" evidence="5">
    <location>
        <begin position="4"/>
        <end position="241"/>
    </location>
</feature>
<keyword evidence="3" id="KW-0547">Nucleotide-binding</keyword>
<keyword evidence="1" id="KW-0813">Transport</keyword>
<dbReference type="PROSITE" id="PS00211">
    <property type="entry name" value="ABC_TRANSPORTER_1"/>
    <property type="match status" value="1"/>
</dbReference>
<accession>A0ABY5VBR3</accession>
<dbReference type="EMBL" id="CP102290">
    <property type="protein sequence ID" value="UWP57934.1"/>
    <property type="molecule type" value="Genomic_DNA"/>
</dbReference>
<dbReference type="PROSITE" id="PS50893">
    <property type="entry name" value="ABC_TRANSPORTER_2"/>
    <property type="match status" value="2"/>
</dbReference>